<proteinExistence type="predicted"/>
<dbReference type="EMBL" id="CAOF01000140">
    <property type="protein sequence ID" value="CCO48244.1"/>
    <property type="molecule type" value="Genomic_DNA"/>
</dbReference>
<evidence type="ECO:0000313" key="1">
    <source>
        <dbReference type="EMBL" id="CCO48244.1"/>
    </source>
</evidence>
<sequence>MLFSPLKLLTFAVFVFFVSGCTQKMTDVGSSLAEAFTASDDVTLSSDEISVLPYASAYVRINDGRQVFMVLAFADFNLQTGNTKLKWVSADRSIIVTEKGRIVKTHGFDHDNLLQLSGSGLNSGVSIEGHWNAVYDWSPDYRYQFEATVSTKFLTSETLKTSQWTLETKKIEEKVRFTALDLSFANLFWVANDGNVMKSIQYIGPDMNKFEMTILKTFAPNE</sequence>
<evidence type="ECO:0000313" key="2">
    <source>
        <dbReference type="Proteomes" id="UP000018211"/>
    </source>
</evidence>
<gene>
    <name evidence="1" type="ORF">VIBNISOn1_480043</name>
</gene>
<dbReference type="Proteomes" id="UP000018211">
    <property type="component" value="Unassembled WGS sequence"/>
</dbReference>
<accession>A0AAV2VV11</accession>
<dbReference type="InterPro" id="IPR021308">
    <property type="entry name" value="GfcB"/>
</dbReference>
<dbReference type="SUPFAM" id="SSF159270">
    <property type="entry name" value="YmcC-like"/>
    <property type="match status" value="1"/>
</dbReference>
<evidence type="ECO:0008006" key="3">
    <source>
        <dbReference type="Google" id="ProtNLM"/>
    </source>
</evidence>
<comment type="caution">
    <text evidence="1">The sequence shown here is derived from an EMBL/GenBank/DDBJ whole genome shotgun (WGS) entry which is preliminary data.</text>
</comment>
<dbReference type="RefSeq" id="WP_022612789.1">
    <property type="nucleotide sequence ID" value="NZ_LK391965.1"/>
</dbReference>
<dbReference type="Gene3D" id="2.40.360.10">
    <property type="entry name" value="YmcC-like"/>
    <property type="match status" value="1"/>
</dbReference>
<organism evidence="1 2">
    <name type="scientific">Vibrio nigripulchritudo SOn1</name>
    <dbReference type="NCBI Taxonomy" id="1238450"/>
    <lineage>
        <taxon>Bacteria</taxon>
        <taxon>Pseudomonadati</taxon>
        <taxon>Pseudomonadota</taxon>
        <taxon>Gammaproteobacteria</taxon>
        <taxon>Vibrionales</taxon>
        <taxon>Vibrionaceae</taxon>
        <taxon>Vibrio</taxon>
    </lineage>
</organism>
<dbReference type="PROSITE" id="PS51257">
    <property type="entry name" value="PROKAR_LIPOPROTEIN"/>
    <property type="match status" value="1"/>
</dbReference>
<name>A0AAV2VV11_9VIBR</name>
<reference evidence="1 2" key="1">
    <citation type="journal article" date="2013" name="ISME J.">
        <title>Comparative genomics of pathogenic lineages of Vibrio nigripulchritudo identifies virulence-associated traits.</title>
        <authorList>
            <person name="Goudenege D."/>
            <person name="Labreuche Y."/>
            <person name="Krin E."/>
            <person name="Ansquer D."/>
            <person name="Mangenot S."/>
            <person name="Calteau A."/>
            <person name="Medigue C."/>
            <person name="Mazel D."/>
            <person name="Polz M.F."/>
            <person name="Le Roux F."/>
        </authorList>
    </citation>
    <scope>NUCLEOTIDE SEQUENCE [LARGE SCALE GENOMIC DNA]</scope>
    <source>
        <strain evidence="1 2">SOn1</strain>
    </source>
</reference>
<protein>
    <recommendedName>
        <fullName evidence="3">YjbF family lipoprotein</fullName>
    </recommendedName>
</protein>
<dbReference type="InterPro" id="IPR023373">
    <property type="entry name" value="YmcC_sf"/>
</dbReference>
<dbReference type="Pfam" id="PF11102">
    <property type="entry name" value="YjbF"/>
    <property type="match status" value="1"/>
</dbReference>
<dbReference type="AlphaFoldDB" id="A0AAV2VV11"/>